<evidence type="ECO:0000313" key="3">
    <source>
        <dbReference type="EMBL" id="MFC5500663.1"/>
    </source>
</evidence>
<comment type="caution">
    <text evidence="3">The sequence shown here is derived from an EMBL/GenBank/DDBJ whole genome shotgun (WGS) entry which is preliminary data.</text>
</comment>
<feature type="domain" description="DM13" evidence="2">
    <location>
        <begin position="50"/>
        <end position="146"/>
    </location>
</feature>
<dbReference type="EMBL" id="JBHSMG010000001">
    <property type="protein sequence ID" value="MFC5500663.1"/>
    <property type="molecule type" value="Genomic_DNA"/>
</dbReference>
<reference evidence="4" key="1">
    <citation type="journal article" date="2019" name="Int. J. Syst. Evol. Microbiol.">
        <title>The Global Catalogue of Microorganisms (GCM) 10K type strain sequencing project: providing services to taxonomists for standard genome sequencing and annotation.</title>
        <authorList>
            <consortium name="The Broad Institute Genomics Platform"/>
            <consortium name="The Broad Institute Genome Sequencing Center for Infectious Disease"/>
            <person name="Wu L."/>
            <person name="Ma J."/>
        </authorList>
    </citation>
    <scope>NUCLEOTIDE SEQUENCE [LARGE SCALE GENOMIC DNA]</scope>
    <source>
        <strain evidence="4">CGMCC 4.6997</strain>
    </source>
</reference>
<evidence type="ECO:0000313" key="4">
    <source>
        <dbReference type="Proteomes" id="UP001596039"/>
    </source>
</evidence>
<dbReference type="RefSeq" id="WP_386738257.1">
    <property type="nucleotide sequence ID" value="NZ_JBHSMG010000001.1"/>
</dbReference>
<evidence type="ECO:0000256" key="1">
    <source>
        <dbReference type="SAM" id="SignalP"/>
    </source>
</evidence>
<keyword evidence="1" id="KW-0732">Signal</keyword>
<feature type="chain" id="PRO_5045063189" evidence="1">
    <location>
        <begin position="32"/>
        <end position="146"/>
    </location>
</feature>
<protein>
    <submittedName>
        <fullName evidence="3">DM13 domain-containing protein</fullName>
    </submittedName>
</protein>
<name>A0ABW0NN96_9MICO</name>
<evidence type="ECO:0000259" key="2">
    <source>
        <dbReference type="PROSITE" id="PS51549"/>
    </source>
</evidence>
<dbReference type="PROSITE" id="PS51257">
    <property type="entry name" value="PROKAR_LIPOPROTEIN"/>
    <property type="match status" value="1"/>
</dbReference>
<proteinExistence type="predicted"/>
<dbReference type="InterPro" id="IPR019545">
    <property type="entry name" value="DM13_domain"/>
</dbReference>
<gene>
    <name evidence="3" type="ORF">ACFPJ4_00260</name>
</gene>
<keyword evidence="4" id="KW-1185">Reference proteome</keyword>
<dbReference type="Pfam" id="PF10517">
    <property type="entry name" value="DM13"/>
    <property type="match status" value="1"/>
</dbReference>
<dbReference type="PROSITE" id="PS51549">
    <property type="entry name" value="DM13"/>
    <property type="match status" value="1"/>
</dbReference>
<accession>A0ABW0NN96</accession>
<dbReference type="Proteomes" id="UP001596039">
    <property type="component" value="Unassembled WGS sequence"/>
</dbReference>
<sequence>MRTKTLLATGAIAIALVSALAGCSSPSSAPAAGSADSSTAAANSTVNLTGTFAGLNGKKASGTVTITGDTITLTGFSSDQGPDLHLYLANGTSESDTTAGIEIATVAWDKPTQTFTLPSGVDASKYTDLVEHCDKALAVFGAAPLS</sequence>
<feature type="signal peptide" evidence="1">
    <location>
        <begin position="1"/>
        <end position="31"/>
    </location>
</feature>
<organism evidence="3 4">
    <name type="scientific">Lysinimonas soli</name>
    <dbReference type="NCBI Taxonomy" id="1074233"/>
    <lineage>
        <taxon>Bacteria</taxon>
        <taxon>Bacillati</taxon>
        <taxon>Actinomycetota</taxon>
        <taxon>Actinomycetes</taxon>
        <taxon>Micrococcales</taxon>
        <taxon>Microbacteriaceae</taxon>
        <taxon>Lysinimonas</taxon>
    </lineage>
</organism>